<gene>
    <name evidence="2" type="ORF">GCM10010502_24610</name>
    <name evidence="3" type="ORF">HS99_0029520</name>
</gene>
<sequence>MTAEMIAPEWMHRQITSEEYDSWTEELCAGVEIVDGMVVASPSASILHNRLARYLANALDQAGGEDWNADTDFDVRLQDVPLNNRRPDVVVYRRDAVHETPARPSNVLLLVEVVSPGSETTDRVVKLDQYAKAGIPFYWRVEQAVGRVPVVHTYVLDAADRSYRTDELFTGLVKAVVPYPVEVDLTEL</sequence>
<name>A0A1E7N715_KITAU</name>
<reference evidence="2" key="1">
    <citation type="journal article" date="2014" name="Int. J. Syst. Evol. Microbiol.">
        <title>Complete genome sequence of Corynebacterium casei LMG S-19264T (=DSM 44701T), isolated from a smear-ripened cheese.</title>
        <authorList>
            <consortium name="US DOE Joint Genome Institute (JGI-PGF)"/>
            <person name="Walter F."/>
            <person name="Albersmeier A."/>
            <person name="Kalinowski J."/>
            <person name="Ruckert C."/>
        </authorList>
    </citation>
    <scope>NUCLEOTIDE SEQUENCE</scope>
    <source>
        <strain evidence="2">JCM 4434</strain>
    </source>
</reference>
<comment type="caution">
    <text evidence="3">The sequence shown here is derived from an EMBL/GenBank/DDBJ whole genome shotgun (WGS) entry which is preliminary data.</text>
</comment>
<evidence type="ECO:0000313" key="3">
    <source>
        <dbReference type="EMBL" id="OEV36468.1"/>
    </source>
</evidence>
<reference evidence="2" key="5">
    <citation type="submission" date="2020-09" db="EMBL/GenBank/DDBJ databases">
        <authorList>
            <person name="Sun Q."/>
            <person name="Ohkuma M."/>
        </authorList>
    </citation>
    <scope>NUCLEOTIDE SEQUENCE</scope>
    <source>
        <strain evidence="2">JCM 4434</strain>
    </source>
</reference>
<dbReference type="AlphaFoldDB" id="A0A1E7N715"/>
<dbReference type="Pfam" id="PF05685">
    <property type="entry name" value="Uma2"/>
    <property type="match status" value="1"/>
</dbReference>
<accession>A0A1E7N715</accession>
<reference evidence="3" key="3">
    <citation type="submission" date="2016-08" db="EMBL/GenBank/DDBJ databases">
        <title>Sequencing, Assembly and Comparative Genomics of S. aureofaciens ATCC 10762.</title>
        <authorList>
            <person name="Gradnigo J.S."/>
            <person name="Johnson N."/>
            <person name="Somerville G.A."/>
        </authorList>
    </citation>
    <scope>NUCLEOTIDE SEQUENCE [LARGE SCALE GENOMIC DNA]</scope>
    <source>
        <strain evidence="3">ATCC 10762</strain>
    </source>
</reference>
<dbReference type="OrthoDB" id="5524117at2"/>
<accession>A0A8H9LS40</accession>
<protein>
    <recommendedName>
        <fullName evidence="1">Putative restriction endonuclease domain-containing protein</fullName>
    </recommendedName>
</protein>
<dbReference type="SUPFAM" id="SSF52980">
    <property type="entry name" value="Restriction endonuclease-like"/>
    <property type="match status" value="1"/>
</dbReference>
<evidence type="ECO:0000313" key="4">
    <source>
        <dbReference type="Proteomes" id="UP000037395"/>
    </source>
</evidence>
<organism evidence="3 4">
    <name type="scientific">Kitasatospora aureofaciens</name>
    <name type="common">Streptomyces aureofaciens</name>
    <dbReference type="NCBI Taxonomy" id="1894"/>
    <lineage>
        <taxon>Bacteria</taxon>
        <taxon>Bacillati</taxon>
        <taxon>Actinomycetota</taxon>
        <taxon>Actinomycetes</taxon>
        <taxon>Kitasatosporales</taxon>
        <taxon>Streptomycetaceae</taxon>
        <taxon>Kitasatospora</taxon>
    </lineage>
</organism>
<dbReference type="InterPro" id="IPR008538">
    <property type="entry name" value="Uma2"/>
</dbReference>
<dbReference type="EMBL" id="JPRF03000026">
    <property type="protein sequence ID" value="OEV36468.1"/>
    <property type="molecule type" value="Genomic_DNA"/>
</dbReference>
<proteinExistence type="predicted"/>
<reference evidence="3 4" key="2">
    <citation type="submission" date="2014-07" db="EMBL/GenBank/DDBJ databases">
        <authorList>
            <person name="Zhang J.E."/>
            <person name="Yang H."/>
            <person name="Guo J."/>
            <person name="Deng Z."/>
            <person name="Luo H."/>
            <person name="Luo M."/>
            <person name="Zhao B."/>
        </authorList>
    </citation>
    <scope>NUCLEOTIDE SEQUENCE [LARGE SCALE GENOMIC DNA]</scope>
    <source>
        <strain evidence="3">ATCC 10762</strain>
        <strain evidence="4">ATCC 10762 / DSM 40127 / CCM 3239 / JCM 4008 / LMG 5968 / NBRC 12843 / NCIMB 8234 / A-377</strain>
    </source>
</reference>
<dbReference type="InterPro" id="IPR011335">
    <property type="entry name" value="Restrct_endonuc-II-like"/>
</dbReference>
<keyword evidence="4" id="KW-1185">Reference proteome</keyword>
<evidence type="ECO:0000259" key="1">
    <source>
        <dbReference type="Pfam" id="PF05685"/>
    </source>
</evidence>
<dbReference type="PANTHER" id="PTHR35400:SF3">
    <property type="entry name" value="SLL1072 PROTEIN"/>
    <property type="match status" value="1"/>
</dbReference>
<dbReference type="PANTHER" id="PTHR35400">
    <property type="entry name" value="SLR1083 PROTEIN"/>
    <property type="match status" value="1"/>
</dbReference>
<dbReference type="Proteomes" id="UP000610124">
    <property type="component" value="Unassembled WGS sequence"/>
</dbReference>
<dbReference type="RefSeq" id="WP_030289762.1">
    <property type="nucleotide sequence ID" value="NZ_BMUB01000004.1"/>
</dbReference>
<dbReference type="Gene3D" id="3.90.1570.10">
    <property type="entry name" value="tt1808, chain A"/>
    <property type="match status" value="1"/>
</dbReference>
<dbReference type="Proteomes" id="UP000037395">
    <property type="component" value="Unassembled WGS sequence"/>
</dbReference>
<dbReference type="GeneID" id="97485574"/>
<evidence type="ECO:0000313" key="2">
    <source>
        <dbReference type="EMBL" id="GGU71788.1"/>
    </source>
</evidence>
<feature type="domain" description="Putative restriction endonuclease" evidence="1">
    <location>
        <begin position="18"/>
        <end position="152"/>
    </location>
</feature>
<dbReference type="EMBL" id="BMUB01000004">
    <property type="protein sequence ID" value="GGU71788.1"/>
    <property type="molecule type" value="Genomic_DNA"/>
</dbReference>
<dbReference type="InterPro" id="IPR012296">
    <property type="entry name" value="Nuclease_put_TT1808"/>
</dbReference>
<dbReference type="CDD" id="cd06260">
    <property type="entry name" value="DUF820-like"/>
    <property type="match status" value="1"/>
</dbReference>
<reference evidence="4" key="4">
    <citation type="submission" date="2016-08" db="EMBL/GenBank/DDBJ databases">
        <title>Sequencing, assembly and comparative genomics of S. aureofaciens ATCC 10762.</title>
        <authorList>
            <person name="Gradnigo J.S."/>
            <person name="Johnson N."/>
            <person name="Somerville G.A."/>
        </authorList>
    </citation>
    <scope>NUCLEOTIDE SEQUENCE [LARGE SCALE GENOMIC DNA]</scope>
    <source>
        <strain evidence="4">ATCC 10762 / DSM 40127 / CCM 3239 / JCM 4008 / LMG 5968 / NBRC 12843 / NCIMB 8234 / A-377</strain>
    </source>
</reference>